<name>A0A6V8GZA0_TALPI</name>
<dbReference type="InterPro" id="IPR013708">
    <property type="entry name" value="Shikimate_DH-bd_N"/>
</dbReference>
<dbReference type="InterPro" id="IPR046346">
    <property type="entry name" value="Aminoacid_DH-like_N_sf"/>
</dbReference>
<evidence type="ECO:0000313" key="2">
    <source>
        <dbReference type="EMBL" id="GAM34043.1"/>
    </source>
</evidence>
<dbReference type="GO" id="GO:0004764">
    <property type="term" value="F:shikimate 3-dehydrogenase (NADP+) activity"/>
    <property type="evidence" value="ECO:0007669"/>
    <property type="project" value="InterPro"/>
</dbReference>
<dbReference type="EMBL" id="DF933811">
    <property type="protein sequence ID" value="GAM34043.1"/>
    <property type="molecule type" value="Genomic_DNA"/>
</dbReference>
<dbReference type="PANTHER" id="PTHR21089:SF26">
    <property type="entry name" value="AROM POLYPEPTIDE, PUTATIVE-RELATED"/>
    <property type="match status" value="1"/>
</dbReference>
<organism evidence="2 3">
    <name type="scientific">Talaromyces pinophilus</name>
    <name type="common">Penicillium pinophilum</name>
    <dbReference type="NCBI Taxonomy" id="128442"/>
    <lineage>
        <taxon>Eukaryota</taxon>
        <taxon>Fungi</taxon>
        <taxon>Dikarya</taxon>
        <taxon>Ascomycota</taxon>
        <taxon>Pezizomycotina</taxon>
        <taxon>Eurotiomycetes</taxon>
        <taxon>Eurotiomycetidae</taxon>
        <taxon>Eurotiales</taxon>
        <taxon>Trichocomaceae</taxon>
        <taxon>Talaromyces</taxon>
        <taxon>Talaromyces sect. Talaromyces</taxon>
    </lineage>
</organism>
<dbReference type="GO" id="GO:0019632">
    <property type="term" value="P:shikimate metabolic process"/>
    <property type="evidence" value="ECO:0007669"/>
    <property type="project" value="TreeGrafter"/>
</dbReference>
<dbReference type="InterPro" id="IPR036291">
    <property type="entry name" value="NAD(P)-bd_dom_sf"/>
</dbReference>
<evidence type="ECO:0000259" key="1">
    <source>
        <dbReference type="Pfam" id="PF08501"/>
    </source>
</evidence>
<dbReference type="SUPFAM" id="SSF51735">
    <property type="entry name" value="NAD(P)-binding Rossmann-fold domains"/>
    <property type="match status" value="1"/>
</dbReference>
<accession>A0A6V8GZA0</accession>
<feature type="domain" description="Shikimate dehydrogenase substrate binding N-terminal" evidence="1">
    <location>
        <begin position="10"/>
        <end position="91"/>
    </location>
</feature>
<dbReference type="Gene3D" id="3.40.50.10860">
    <property type="entry name" value="Leucine Dehydrogenase, chain A, domain 1"/>
    <property type="match status" value="1"/>
</dbReference>
<dbReference type="SUPFAM" id="SSF53223">
    <property type="entry name" value="Aminoacid dehydrogenase-like, N-terminal domain"/>
    <property type="match status" value="1"/>
</dbReference>
<dbReference type="AlphaFoldDB" id="A0A6V8GZA0"/>
<comment type="caution">
    <text evidence="2">The sequence shown here is derived from an EMBL/GenBank/DDBJ whole genome shotgun (WGS) entry which is preliminary data.</text>
</comment>
<proteinExistence type="predicted"/>
<dbReference type="InterPro" id="IPR022893">
    <property type="entry name" value="Shikimate_DH_fam"/>
</dbReference>
<dbReference type="Proteomes" id="UP000053095">
    <property type="component" value="Unassembled WGS sequence"/>
</dbReference>
<keyword evidence="3" id="KW-1185">Reference proteome</keyword>
<dbReference type="PANTHER" id="PTHR21089">
    <property type="entry name" value="SHIKIMATE DEHYDROGENASE"/>
    <property type="match status" value="1"/>
</dbReference>
<evidence type="ECO:0000313" key="3">
    <source>
        <dbReference type="Proteomes" id="UP000053095"/>
    </source>
</evidence>
<sequence>MQDPKQIYFLGSNISHAISNYIHNDAASSIGYTNWRLEAIDTTDLNEFARTKLHGPEFAGAVITMPHKLGIIPFLDGVDEIVELVGACNNIYPVYEVDASGLKKRRLIGTNTDWVGVRDCLLRLDDEFRTRTNNTTNNETKSGFIVGAGGACRAVIYALTRHLNVSKIYIINRDVDEVQTLVNDISARYHKAHPSVPIPELIHLQSPERARNLIDKPYYGIGTVPDYPPATDAEITARDTLNALLERSDGKKGVFLDMCYKPRETSNLLAAKQRGWVTGEGVDVVSFQLKEQWRLWAGEEASRRIPLERMVRRAREIVDGHV</sequence>
<reference evidence="3" key="1">
    <citation type="journal article" date="2015" name="Genome Announc.">
        <title>Draft genome sequence of Talaromyces cellulolyticus strain Y-94, a source of lignocellulosic biomass-degrading enzymes.</title>
        <authorList>
            <person name="Fujii T."/>
            <person name="Koike H."/>
            <person name="Sawayama S."/>
            <person name="Yano S."/>
            <person name="Inoue H."/>
        </authorList>
    </citation>
    <scope>NUCLEOTIDE SEQUENCE [LARGE SCALE GENOMIC DNA]</scope>
    <source>
        <strain evidence="3">Y-94</strain>
    </source>
</reference>
<dbReference type="GO" id="GO:0009423">
    <property type="term" value="P:chorismate biosynthetic process"/>
    <property type="evidence" value="ECO:0007669"/>
    <property type="project" value="TreeGrafter"/>
</dbReference>
<gene>
    <name evidence="2" type="ORF">TCE0_015r01371</name>
</gene>
<dbReference type="Pfam" id="PF08501">
    <property type="entry name" value="Shikimate_dh_N"/>
    <property type="match status" value="1"/>
</dbReference>
<protein>
    <submittedName>
        <fullName evidence="2">Shikimate 5-dehydrogenase</fullName>
    </submittedName>
</protein>
<dbReference type="Gene3D" id="3.40.50.720">
    <property type="entry name" value="NAD(P)-binding Rossmann-like Domain"/>
    <property type="match status" value="1"/>
</dbReference>